<feature type="domain" description="NADP-dependent oxidoreductase" evidence="1">
    <location>
        <begin position="58"/>
        <end position="343"/>
    </location>
</feature>
<dbReference type="Pfam" id="PF00248">
    <property type="entry name" value="Aldo_ket_red"/>
    <property type="match status" value="1"/>
</dbReference>
<dbReference type="EC" id="1.-.-.-" evidence="2"/>
<dbReference type="RefSeq" id="WP_380602922.1">
    <property type="nucleotide sequence ID" value="NZ_JBHSDU010000015.1"/>
</dbReference>
<dbReference type="EMBL" id="JBHSDU010000015">
    <property type="protein sequence ID" value="MFC4312988.1"/>
    <property type="molecule type" value="Genomic_DNA"/>
</dbReference>
<reference evidence="3" key="1">
    <citation type="journal article" date="2019" name="Int. J. Syst. Evol. Microbiol.">
        <title>The Global Catalogue of Microorganisms (GCM) 10K type strain sequencing project: providing services to taxonomists for standard genome sequencing and annotation.</title>
        <authorList>
            <consortium name="The Broad Institute Genomics Platform"/>
            <consortium name="The Broad Institute Genome Sequencing Center for Infectious Disease"/>
            <person name="Wu L."/>
            <person name="Ma J."/>
        </authorList>
    </citation>
    <scope>NUCLEOTIDE SEQUENCE [LARGE SCALE GENOMIC DNA]</scope>
    <source>
        <strain evidence="3">CGMCC 1.10759</strain>
    </source>
</reference>
<evidence type="ECO:0000313" key="3">
    <source>
        <dbReference type="Proteomes" id="UP001595904"/>
    </source>
</evidence>
<dbReference type="PROSITE" id="PS51318">
    <property type="entry name" value="TAT"/>
    <property type="match status" value="1"/>
</dbReference>
<dbReference type="InterPro" id="IPR006311">
    <property type="entry name" value="TAT_signal"/>
</dbReference>
<name>A0ABV8SZD2_9GAMM</name>
<keyword evidence="2" id="KW-0560">Oxidoreductase</keyword>
<comment type="caution">
    <text evidence="2">The sequence shown here is derived from an EMBL/GenBank/DDBJ whole genome shotgun (WGS) entry which is preliminary data.</text>
</comment>
<proteinExistence type="predicted"/>
<dbReference type="PANTHER" id="PTHR43364">
    <property type="entry name" value="NADH-SPECIFIC METHYLGLYOXAL REDUCTASE-RELATED"/>
    <property type="match status" value="1"/>
</dbReference>
<dbReference type="Gene3D" id="3.20.20.100">
    <property type="entry name" value="NADP-dependent oxidoreductase domain"/>
    <property type="match status" value="1"/>
</dbReference>
<keyword evidence="3" id="KW-1185">Reference proteome</keyword>
<dbReference type="InterPro" id="IPR023210">
    <property type="entry name" value="NADP_OxRdtase_dom"/>
</dbReference>
<evidence type="ECO:0000259" key="1">
    <source>
        <dbReference type="Pfam" id="PF00248"/>
    </source>
</evidence>
<accession>A0ABV8SZD2</accession>
<dbReference type="SUPFAM" id="SSF51430">
    <property type="entry name" value="NAD(P)-linked oxidoreductase"/>
    <property type="match status" value="1"/>
</dbReference>
<dbReference type="Proteomes" id="UP001595904">
    <property type="component" value="Unassembled WGS sequence"/>
</dbReference>
<dbReference type="GO" id="GO:0016491">
    <property type="term" value="F:oxidoreductase activity"/>
    <property type="evidence" value="ECO:0007669"/>
    <property type="project" value="UniProtKB-KW"/>
</dbReference>
<dbReference type="InterPro" id="IPR036812">
    <property type="entry name" value="NAD(P)_OxRdtase_dom_sf"/>
</dbReference>
<dbReference type="PANTHER" id="PTHR43364:SF1">
    <property type="entry name" value="OXIDOREDUCTASE YDHF"/>
    <property type="match status" value="1"/>
</dbReference>
<dbReference type="InterPro" id="IPR050523">
    <property type="entry name" value="AKR_Detox_Biosynth"/>
</dbReference>
<sequence>MPTRRTFIMQTASASLLAAANMPAEARPPGSGGSVSVYRLPHTDLEVSRIAFGCAYLLEWNKDPLSSDEVLDASRVINAAYDNGITFFDLADVYGLSKAEQALGAVMKQTSGLRHKIVIQSKCGVGLANDWKFGAPISFFDCSYENIVKSAEGTLDRLGTDYLDILLLHYPDALIQPQEVARAFDDLSRAGKVRYFGVSNHGAAQIELLKKDVVQPLVVNQVNLGLGRPDLIEEAPYGLAGNVRITGIIEYCRQHDISVQAYSPLRGNVMSPPDDAAASIKSAAQYIAQFARSRNTTRWVVALAWLLHHPAKIIPVFGTREPRHVIENCLADAFEMSREDWYRLLMAVMGARIARLE</sequence>
<organism evidence="2 3">
    <name type="scientific">Steroidobacter flavus</name>
    <dbReference type="NCBI Taxonomy" id="1842136"/>
    <lineage>
        <taxon>Bacteria</taxon>
        <taxon>Pseudomonadati</taxon>
        <taxon>Pseudomonadota</taxon>
        <taxon>Gammaproteobacteria</taxon>
        <taxon>Steroidobacterales</taxon>
        <taxon>Steroidobacteraceae</taxon>
        <taxon>Steroidobacter</taxon>
    </lineage>
</organism>
<dbReference type="InterPro" id="IPR020471">
    <property type="entry name" value="AKR"/>
</dbReference>
<dbReference type="PRINTS" id="PR00069">
    <property type="entry name" value="ALDKETRDTASE"/>
</dbReference>
<evidence type="ECO:0000313" key="2">
    <source>
        <dbReference type="EMBL" id="MFC4312988.1"/>
    </source>
</evidence>
<protein>
    <submittedName>
        <fullName evidence="2">Aldo/keto reductase family oxidoreductase</fullName>
        <ecNumber evidence="2">1.-.-.-</ecNumber>
    </submittedName>
</protein>
<gene>
    <name evidence="2" type="ORF">ACFPN2_28150</name>
</gene>